<dbReference type="Gene3D" id="2.40.128.20">
    <property type="match status" value="1"/>
</dbReference>
<dbReference type="SUPFAM" id="SSF50814">
    <property type="entry name" value="Lipocalins"/>
    <property type="match status" value="1"/>
</dbReference>
<accession>A0A7S3YRF3</accession>
<gene>
    <name evidence="2" type="ORF">LGLO00237_LOCUS11181</name>
</gene>
<proteinExistence type="predicted"/>
<feature type="domain" description="Lipocalin/cytosolic fatty-acid binding" evidence="1">
    <location>
        <begin position="18"/>
        <end position="173"/>
    </location>
</feature>
<evidence type="ECO:0000313" key="2">
    <source>
        <dbReference type="EMBL" id="CAE0659605.1"/>
    </source>
</evidence>
<dbReference type="AlphaFoldDB" id="A0A7S3YRF3"/>
<organism evidence="2">
    <name type="scientific">Lotharella globosa</name>
    <dbReference type="NCBI Taxonomy" id="91324"/>
    <lineage>
        <taxon>Eukaryota</taxon>
        <taxon>Sar</taxon>
        <taxon>Rhizaria</taxon>
        <taxon>Cercozoa</taxon>
        <taxon>Chlorarachniophyceae</taxon>
        <taxon>Lotharella</taxon>
    </lineage>
</organism>
<dbReference type="InterPro" id="IPR012674">
    <property type="entry name" value="Calycin"/>
</dbReference>
<dbReference type="PANTHER" id="PTHR10612:SF34">
    <property type="entry name" value="APOLIPOPROTEIN D"/>
    <property type="match status" value="1"/>
</dbReference>
<name>A0A7S3YRF3_9EUKA</name>
<evidence type="ECO:0000259" key="1">
    <source>
        <dbReference type="Pfam" id="PF08212"/>
    </source>
</evidence>
<dbReference type="InterPro" id="IPR000566">
    <property type="entry name" value="Lipocln_cytosolic_FA-bd_dom"/>
</dbReference>
<dbReference type="EMBL" id="HBIV01015319">
    <property type="protein sequence ID" value="CAE0659605.1"/>
    <property type="molecule type" value="Transcribed_RNA"/>
</dbReference>
<dbReference type="PANTHER" id="PTHR10612">
    <property type="entry name" value="APOLIPOPROTEIN D"/>
    <property type="match status" value="1"/>
</dbReference>
<reference evidence="2" key="1">
    <citation type="submission" date="2021-01" db="EMBL/GenBank/DDBJ databases">
        <authorList>
            <person name="Corre E."/>
            <person name="Pelletier E."/>
            <person name="Niang G."/>
            <person name="Scheremetjew M."/>
            <person name="Finn R."/>
            <person name="Kale V."/>
            <person name="Holt S."/>
            <person name="Cochrane G."/>
            <person name="Meng A."/>
            <person name="Brown T."/>
            <person name="Cohen L."/>
        </authorList>
    </citation>
    <scope>NUCLEOTIDE SEQUENCE</scope>
    <source>
        <strain evidence="2">CCCM811</strain>
    </source>
</reference>
<sequence>MDKDPPFDMMTGNAQFQTEKYLGTWYEVASMKKGFAGQGQEDCHCTQGMYLLDRERNRIVVNTFCAHGGPDGRISGIQGVVKCLDKMDEDPSMMREVFVEQCKLRFPSIPIIPAEPYDIIATDYTTFSLVQGASDKSFVQIYSRKPNPGAAFIEQKKELLKKRGFDTNEIVDTYQDCDNGMVGQMMDKMMAKEMSVAPKNPEPLMMKSPKSKLDGPLAIDSDLAGPKFLLTEARDLAKLIAETVVESVFTKR</sequence>
<dbReference type="GO" id="GO:0006950">
    <property type="term" value="P:response to stress"/>
    <property type="evidence" value="ECO:0007669"/>
    <property type="project" value="UniProtKB-ARBA"/>
</dbReference>
<protein>
    <recommendedName>
        <fullName evidence="1">Lipocalin/cytosolic fatty-acid binding domain-containing protein</fullName>
    </recommendedName>
</protein>
<dbReference type="Pfam" id="PF08212">
    <property type="entry name" value="Lipocalin_2"/>
    <property type="match status" value="1"/>
</dbReference>